<feature type="region of interest" description="Disordered" evidence="1">
    <location>
        <begin position="299"/>
        <end position="329"/>
    </location>
</feature>
<evidence type="ECO:0000259" key="2">
    <source>
        <dbReference type="Pfam" id="PF01370"/>
    </source>
</evidence>
<gene>
    <name evidence="3" type="ORF">JF922_14085</name>
</gene>
<dbReference type="AlphaFoldDB" id="A0A934K9S4"/>
<sequence length="339" mass="36508">MKILVLGGTVFLGRHLVEAALERGHDVAMFNRGRSNPGLFPDVERLLGDRDGDLAALGGREWDAVVDLSGFVPRQVRAVGERLGDGAGHYTFLSSVSVYPDQADKSEDAPVRALEDPGSENVNRDYGGLKALCERTVEELYPGRALKVRSGLIAGPYDPTNRFTYWPVRLSAGGEVLAPDAPDLPVQYIDARDEAAWILDMAEGGASGTFNVTGPASMLTFGEFLQSCLEVTGANARFTLVPEGFLGAHGVQPWTDMPLWLPQKLAIVHSCPVERALAAGLRLRPLEQTIADTLAWGRQAGQAGPSEPQVDAGGRVRTPGGISPQREAELLRHWHGERG</sequence>
<dbReference type="SUPFAM" id="SSF51735">
    <property type="entry name" value="NAD(P)-binding Rossmann-fold domains"/>
    <property type="match status" value="1"/>
</dbReference>
<evidence type="ECO:0000256" key="1">
    <source>
        <dbReference type="SAM" id="MobiDB-lite"/>
    </source>
</evidence>
<comment type="caution">
    <text evidence="3">The sequence shown here is derived from an EMBL/GenBank/DDBJ whole genome shotgun (WGS) entry which is preliminary data.</text>
</comment>
<accession>A0A934K9S4</accession>
<evidence type="ECO:0000313" key="4">
    <source>
        <dbReference type="Proteomes" id="UP000612893"/>
    </source>
</evidence>
<dbReference type="EMBL" id="JAEKNR010000142">
    <property type="protein sequence ID" value="MBJ7599188.1"/>
    <property type="molecule type" value="Genomic_DNA"/>
</dbReference>
<organism evidence="3 4">
    <name type="scientific">Candidatus Nephthysia bennettiae</name>
    <dbReference type="NCBI Taxonomy" id="3127016"/>
    <lineage>
        <taxon>Bacteria</taxon>
        <taxon>Bacillati</taxon>
        <taxon>Candidatus Dormiibacterota</taxon>
        <taxon>Candidatus Dormibacteria</taxon>
        <taxon>Candidatus Dormibacterales</taxon>
        <taxon>Candidatus Dormibacteraceae</taxon>
        <taxon>Candidatus Nephthysia</taxon>
    </lineage>
</organism>
<dbReference type="InterPro" id="IPR001509">
    <property type="entry name" value="Epimerase_deHydtase"/>
</dbReference>
<dbReference type="Proteomes" id="UP000612893">
    <property type="component" value="Unassembled WGS sequence"/>
</dbReference>
<feature type="domain" description="NAD-dependent epimerase/dehydratase" evidence="2">
    <location>
        <begin position="3"/>
        <end position="211"/>
    </location>
</feature>
<dbReference type="Pfam" id="PF01370">
    <property type="entry name" value="Epimerase"/>
    <property type="match status" value="1"/>
</dbReference>
<keyword evidence="4" id="KW-1185">Reference proteome</keyword>
<evidence type="ECO:0000313" key="3">
    <source>
        <dbReference type="EMBL" id="MBJ7599188.1"/>
    </source>
</evidence>
<protein>
    <submittedName>
        <fullName evidence="3">NAD-dependent epimerase/dehydratase family protein</fullName>
    </submittedName>
</protein>
<reference evidence="3" key="1">
    <citation type="submission" date="2020-10" db="EMBL/GenBank/DDBJ databases">
        <title>Ca. Dormibacterota MAGs.</title>
        <authorList>
            <person name="Montgomery K."/>
        </authorList>
    </citation>
    <scope>NUCLEOTIDE SEQUENCE [LARGE SCALE GENOMIC DNA]</scope>
    <source>
        <strain evidence="3">SC8812_S17_10</strain>
    </source>
</reference>
<dbReference type="RefSeq" id="WP_338202669.1">
    <property type="nucleotide sequence ID" value="NZ_JAEKNR010000142.1"/>
</dbReference>
<dbReference type="InterPro" id="IPR036291">
    <property type="entry name" value="NAD(P)-bd_dom_sf"/>
</dbReference>
<name>A0A934K9S4_9BACT</name>
<proteinExistence type="predicted"/>
<dbReference type="Gene3D" id="3.40.50.720">
    <property type="entry name" value="NAD(P)-binding Rossmann-like Domain"/>
    <property type="match status" value="1"/>
</dbReference>